<dbReference type="OrthoDB" id="7319221at2"/>
<dbReference type="AlphaFoldDB" id="A0A330HIU9"/>
<protein>
    <recommendedName>
        <fullName evidence="1">Insertion element IS150 protein InsJ-like helix-turn-helix domain-containing protein</fullName>
    </recommendedName>
</protein>
<accession>A0A330HIU9</accession>
<dbReference type="EMBL" id="QMBP01000006">
    <property type="protein sequence ID" value="RAZ90316.1"/>
    <property type="molecule type" value="Genomic_DNA"/>
</dbReference>
<evidence type="ECO:0000313" key="8">
    <source>
        <dbReference type="EMBL" id="RAZ89022.1"/>
    </source>
</evidence>
<dbReference type="InterPro" id="IPR055247">
    <property type="entry name" value="InsJ-like_HTH"/>
</dbReference>
<organism evidence="7 10">
    <name type="scientific">Mesorhizobium hawassense</name>
    <dbReference type="NCBI Taxonomy" id="1209954"/>
    <lineage>
        <taxon>Bacteria</taxon>
        <taxon>Pseudomonadati</taxon>
        <taxon>Pseudomonadota</taxon>
        <taxon>Alphaproteobacteria</taxon>
        <taxon>Hyphomicrobiales</taxon>
        <taxon>Phyllobacteriaceae</taxon>
        <taxon>Mesorhizobium</taxon>
    </lineage>
</organism>
<dbReference type="InterPro" id="IPR036388">
    <property type="entry name" value="WH-like_DNA-bd_sf"/>
</dbReference>
<dbReference type="InterPro" id="IPR010921">
    <property type="entry name" value="Trp_repressor/repl_initiator"/>
</dbReference>
<evidence type="ECO:0000313" key="2">
    <source>
        <dbReference type="EMBL" id="RAZ81859.1"/>
    </source>
</evidence>
<feature type="domain" description="Insertion element IS150 protein InsJ-like helix-turn-helix" evidence="1">
    <location>
        <begin position="18"/>
        <end position="62"/>
    </location>
</feature>
<sequence>MGRTAWLQDRRMQKFRDVLSRWNGGDLSMLEAGELLGMSERQFRRYRDRYEEAGEDGLRDRRLGKLSTRRVPA</sequence>
<dbReference type="EMBL" id="QMBP01000047">
    <property type="protein sequence ID" value="RAZ81859.1"/>
    <property type="molecule type" value="Genomic_DNA"/>
</dbReference>
<dbReference type="EMBL" id="QMBP01000010">
    <property type="protein sequence ID" value="RAZ89022.1"/>
    <property type="molecule type" value="Genomic_DNA"/>
</dbReference>
<evidence type="ECO:0000259" key="1">
    <source>
        <dbReference type="Pfam" id="PF13518"/>
    </source>
</evidence>
<reference evidence="10" key="1">
    <citation type="submission" date="2018-06" db="EMBL/GenBank/DDBJ databases">
        <authorList>
            <person name="Helene L.C."/>
            <person name="Dall'Agnol R."/>
            <person name="Delamuta J.R."/>
            <person name="Hungria M."/>
        </authorList>
    </citation>
    <scope>NUCLEOTIDE SEQUENCE [LARGE SCALE GENOMIC DNA]</scope>
    <source>
        <strain evidence="10">AC99b</strain>
    </source>
</reference>
<dbReference type="EMBL" id="QMBP01000040">
    <property type="protein sequence ID" value="RAZ82179.1"/>
    <property type="molecule type" value="Genomic_DNA"/>
</dbReference>
<dbReference type="EMBL" id="QMBP01000022">
    <property type="protein sequence ID" value="RAZ84627.1"/>
    <property type="molecule type" value="Genomic_DNA"/>
</dbReference>
<dbReference type="Pfam" id="PF13518">
    <property type="entry name" value="HTH_28"/>
    <property type="match status" value="1"/>
</dbReference>
<dbReference type="EMBL" id="QMBP01000036">
    <property type="protein sequence ID" value="RAZ82428.1"/>
    <property type="molecule type" value="Genomic_DNA"/>
</dbReference>
<evidence type="ECO:0000313" key="6">
    <source>
        <dbReference type="EMBL" id="RAZ84620.1"/>
    </source>
</evidence>
<feature type="non-terminal residue" evidence="7">
    <location>
        <position position="73"/>
    </location>
</feature>
<dbReference type="GO" id="GO:0043565">
    <property type="term" value="F:sequence-specific DNA binding"/>
    <property type="evidence" value="ECO:0007669"/>
    <property type="project" value="InterPro"/>
</dbReference>
<evidence type="ECO:0000313" key="4">
    <source>
        <dbReference type="EMBL" id="RAZ82179.1"/>
    </source>
</evidence>
<dbReference type="EMBL" id="QMBP01000047">
    <property type="protein sequence ID" value="RAZ81864.1"/>
    <property type="molecule type" value="Genomic_DNA"/>
</dbReference>
<proteinExistence type="predicted"/>
<reference evidence="7 10" key="3">
    <citation type="submission" date="2018-07" db="EMBL/GenBank/DDBJ databases">
        <title>Diversity of Mesorhizobium strains in Brazil.</title>
        <authorList>
            <person name="Helene L.C.F."/>
            <person name="Dall'Agnol R."/>
            <person name="Delamuta J.R.M."/>
            <person name="Hungria M."/>
        </authorList>
    </citation>
    <scope>NUCLEOTIDE SEQUENCE [LARGE SCALE GENOMIC DNA]</scope>
    <source>
        <strain evidence="7 10">AC99b</strain>
    </source>
</reference>
<evidence type="ECO:0000313" key="9">
    <source>
        <dbReference type="EMBL" id="RAZ90316.1"/>
    </source>
</evidence>
<gene>
    <name evidence="9" type="ORF">DPM33_15805</name>
    <name evidence="8" type="ORF">DPM33_21520</name>
    <name evidence="7" type="ORF">DPM33_30675</name>
    <name evidence="6" type="ORF">DPM33_31505</name>
    <name evidence="5" type="ORF">DPM33_34665</name>
    <name evidence="4" type="ORF">DPM33_35145</name>
    <name evidence="2" type="ORF">DPM33_35490</name>
    <name evidence="3" type="ORF">DPM33_35520</name>
</gene>
<evidence type="ECO:0000313" key="10">
    <source>
        <dbReference type="Proteomes" id="UP000251558"/>
    </source>
</evidence>
<evidence type="ECO:0000313" key="3">
    <source>
        <dbReference type="EMBL" id="RAZ81864.1"/>
    </source>
</evidence>
<dbReference type="EMBL" id="QMBP01000023">
    <property type="protein sequence ID" value="RAZ84620.1"/>
    <property type="molecule type" value="Genomic_DNA"/>
</dbReference>
<name>A0A330HIU9_9HYPH</name>
<comment type="caution">
    <text evidence="7">The sequence shown here is derived from an EMBL/GenBank/DDBJ whole genome shotgun (WGS) entry which is preliminary data.</text>
</comment>
<dbReference type="SUPFAM" id="SSF48295">
    <property type="entry name" value="TrpR-like"/>
    <property type="match status" value="1"/>
</dbReference>
<dbReference type="Gene3D" id="1.10.10.10">
    <property type="entry name" value="Winged helix-like DNA-binding domain superfamily/Winged helix DNA-binding domain"/>
    <property type="match status" value="1"/>
</dbReference>
<evidence type="ECO:0000313" key="5">
    <source>
        <dbReference type="EMBL" id="RAZ82428.1"/>
    </source>
</evidence>
<reference evidence="7" key="2">
    <citation type="submission" date="2018-06" db="EMBL/GenBank/DDBJ databases">
        <authorList>
            <person name="Zhirakovskaya E."/>
        </authorList>
    </citation>
    <scope>NUCLEOTIDE SEQUENCE [LARGE SCALE GENOMIC DNA]</scope>
    <source>
        <strain evidence="7">AC99b</strain>
    </source>
</reference>
<keyword evidence="10" id="KW-1185">Reference proteome</keyword>
<evidence type="ECO:0000313" key="7">
    <source>
        <dbReference type="EMBL" id="RAZ84627.1"/>
    </source>
</evidence>
<dbReference type="Proteomes" id="UP000251558">
    <property type="component" value="Unassembled WGS sequence"/>
</dbReference>